<dbReference type="STRING" id="1182542.W9XBZ5"/>
<dbReference type="InterPro" id="IPR036390">
    <property type="entry name" value="WH_DNA-bd_sf"/>
</dbReference>
<dbReference type="SUPFAM" id="SSF46785">
    <property type="entry name" value="Winged helix' DNA-binding domain"/>
    <property type="match status" value="1"/>
</dbReference>
<dbReference type="Pfam" id="PF00538">
    <property type="entry name" value="Linker_histone"/>
    <property type="match status" value="1"/>
</dbReference>
<feature type="region of interest" description="Disordered" evidence="2">
    <location>
        <begin position="1"/>
        <end position="32"/>
    </location>
</feature>
<feature type="compositionally biased region" description="Basic and acidic residues" evidence="2">
    <location>
        <begin position="151"/>
        <end position="176"/>
    </location>
</feature>
<comment type="caution">
    <text evidence="4">The sequence shown here is derived from an EMBL/GenBank/DDBJ whole genome shotgun (WGS) entry which is preliminary data.</text>
</comment>
<dbReference type="Gene3D" id="1.10.10.10">
    <property type="entry name" value="Winged helix-like DNA-binding domain superfamily/Winged helix DNA-binding domain"/>
    <property type="match status" value="1"/>
</dbReference>
<reference evidence="4 5" key="1">
    <citation type="submission" date="2013-03" db="EMBL/GenBank/DDBJ databases">
        <title>The Genome Sequence of Capronia epimyces CBS 606.96.</title>
        <authorList>
            <consortium name="The Broad Institute Genomics Platform"/>
            <person name="Cuomo C."/>
            <person name="de Hoog S."/>
            <person name="Gorbushina A."/>
            <person name="Walker B."/>
            <person name="Young S.K."/>
            <person name="Zeng Q."/>
            <person name="Gargeya S."/>
            <person name="Fitzgerald M."/>
            <person name="Haas B."/>
            <person name="Abouelleil A."/>
            <person name="Allen A.W."/>
            <person name="Alvarado L."/>
            <person name="Arachchi H.M."/>
            <person name="Berlin A.M."/>
            <person name="Chapman S.B."/>
            <person name="Gainer-Dewar J."/>
            <person name="Goldberg J."/>
            <person name="Griggs A."/>
            <person name="Gujja S."/>
            <person name="Hansen M."/>
            <person name="Howarth C."/>
            <person name="Imamovic A."/>
            <person name="Ireland A."/>
            <person name="Larimer J."/>
            <person name="McCowan C."/>
            <person name="Murphy C."/>
            <person name="Pearson M."/>
            <person name="Poon T.W."/>
            <person name="Priest M."/>
            <person name="Roberts A."/>
            <person name="Saif S."/>
            <person name="Shea T."/>
            <person name="Sisk P."/>
            <person name="Sykes S."/>
            <person name="Wortman J."/>
            <person name="Nusbaum C."/>
            <person name="Birren B."/>
        </authorList>
    </citation>
    <scope>NUCLEOTIDE SEQUENCE [LARGE SCALE GENOMIC DNA]</scope>
    <source>
        <strain evidence="4 5">CBS 606.96</strain>
    </source>
</reference>
<dbReference type="eggNOG" id="KOG4012">
    <property type="taxonomic scope" value="Eukaryota"/>
</dbReference>
<feature type="region of interest" description="Disordered" evidence="2">
    <location>
        <begin position="134"/>
        <end position="284"/>
    </location>
</feature>
<feature type="compositionally biased region" description="Low complexity" evidence="2">
    <location>
        <begin position="202"/>
        <end position="217"/>
    </location>
</feature>
<feature type="domain" description="H15" evidence="3">
    <location>
        <begin position="77"/>
        <end position="152"/>
    </location>
</feature>
<dbReference type="EMBL" id="AMGY01000009">
    <property type="protein sequence ID" value="EXJ78002.1"/>
    <property type="molecule type" value="Genomic_DNA"/>
</dbReference>
<evidence type="ECO:0000256" key="2">
    <source>
        <dbReference type="SAM" id="MobiDB-lite"/>
    </source>
</evidence>
<evidence type="ECO:0000313" key="5">
    <source>
        <dbReference type="Proteomes" id="UP000019478"/>
    </source>
</evidence>
<evidence type="ECO:0000313" key="4">
    <source>
        <dbReference type="EMBL" id="EXJ78002.1"/>
    </source>
</evidence>
<dbReference type="GO" id="GO:0003677">
    <property type="term" value="F:DNA binding"/>
    <property type="evidence" value="ECO:0007669"/>
    <property type="project" value="InterPro"/>
</dbReference>
<dbReference type="SMART" id="SM00526">
    <property type="entry name" value="H15"/>
    <property type="match status" value="1"/>
</dbReference>
<dbReference type="AlphaFoldDB" id="W9XBZ5"/>
<dbReference type="CDD" id="cd00073">
    <property type="entry name" value="H15"/>
    <property type="match status" value="1"/>
</dbReference>
<evidence type="ECO:0000256" key="1">
    <source>
        <dbReference type="ARBA" id="ARBA00020833"/>
    </source>
</evidence>
<dbReference type="RefSeq" id="XP_007737447.1">
    <property type="nucleotide sequence ID" value="XM_007739257.1"/>
</dbReference>
<feature type="compositionally biased region" description="Basic residues" evidence="2">
    <location>
        <begin position="241"/>
        <end position="250"/>
    </location>
</feature>
<protein>
    <recommendedName>
        <fullName evidence="1">Histone H1</fullName>
    </recommendedName>
</protein>
<dbReference type="InterPro" id="IPR005818">
    <property type="entry name" value="Histone_H1/H5_H15"/>
</dbReference>
<dbReference type="GO" id="GO:0006334">
    <property type="term" value="P:nucleosome assembly"/>
    <property type="evidence" value="ECO:0007669"/>
    <property type="project" value="InterPro"/>
</dbReference>
<organism evidence="4 5">
    <name type="scientific">Capronia epimyces CBS 606.96</name>
    <dbReference type="NCBI Taxonomy" id="1182542"/>
    <lineage>
        <taxon>Eukaryota</taxon>
        <taxon>Fungi</taxon>
        <taxon>Dikarya</taxon>
        <taxon>Ascomycota</taxon>
        <taxon>Pezizomycotina</taxon>
        <taxon>Eurotiomycetes</taxon>
        <taxon>Chaetothyriomycetidae</taxon>
        <taxon>Chaetothyriales</taxon>
        <taxon>Herpotrichiellaceae</taxon>
        <taxon>Capronia</taxon>
    </lineage>
</organism>
<dbReference type="Proteomes" id="UP000019478">
    <property type="component" value="Unassembled WGS sequence"/>
</dbReference>
<proteinExistence type="predicted"/>
<dbReference type="InterPro" id="IPR036388">
    <property type="entry name" value="WH-like_DNA-bd_sf"/>
</dbReference>
<sequence>MPPKKAAASGKEVKDKKPAAAPAHASYKGRYDQGGYPERKPISFATPVVPVVCSCRPHGPGHVNTLVAFVHHAMYHNKYKFIYLLTLSDIQLKERNGSSRQAIKKYVKANNNITVTSETQFDSLFNKALKSGVEKGDFQQPKGPSGPVKLAKKEAKPAEKKPAAPKKEKAAKDAKPKATKTKAAPKVKAASAASKTKKAAAPKKAAAAKPKANTATKRAPKTKTKTDASAPAVQDVPPVLKKTKSGRVTKQKGPAPSKTPAKKATGTKKTATKKATPKKAEAAA</sequence>
<gene>
    <name evidence="4" type="ORF">A1O3_09161</name>
</gene>
<feature type="compositionally biased region" description="Low complexity" evidence="2">
    <location>
        <begin position="252"/>
        <end position="269"/>
    </location>
</feature>
<keyword evidence="5" id="KW-1185">Reference proteome</keyword>
<dbReference type="PROSITE" id="PS51504">
    <property type="entry name" value="H15"/>
    <property type="match status" value="1"/>
</dbReference>
<feature type="compositionally biased region" description="Low complexity" evidence="2">
    <location>
        <begin position="19"/>
        <end position="28"/>
    </location>
</feature>
<name>W9XBZ5_9EURO</name>
<accession>W9XBZ5</accession>
<dbReference type="GeneID" id="19173247"/>
<dbReference type="OrthoDB" id="1110759at2759"/>
<evidence type="ECO:0000259" key="3">
    <source>
        <dbReference type="PROSITE" id="PS51504"/>
    </source>
</evidence>
<dbReference type="HOGENOM" id="CLU_052897_0_0_1"/>
<dbReference type="GO" id="GO:0000786">
    <property type="term" value="C:nucleosome"/>
    <property type="evidence" value="ECO:0007669"/>
    <property type="project" value="InterPro"/>
</dbReference>